<accession>A0A5B7KDH9</accession>
<sequence>MARFPSPRVLPGGATRAGEAGSADKFICPHSGVCVPRAEVCDGSASIPSCTDELFCDACPPAHFACDVCVPG</sequence>
<protein>
    <submittedName>
        <fullName evidence="3">Uncharacterized protein</fullName>
    </submittedName>
</protein>
<dbReference type="OrthoDB" id="6378935at2759"/>
<dbReference type="EMBL" id="VSRR010142895">
    <property type="protein sequence ID" value="MPD04804.1"/>
    <property type="molecule type" value="Genomic_DNA"/>
</dbReference>
<name>A0A5B7KDH9_PORTR</name>
<organism evidence="3 4">
    <name type="scientific">Portunus trituberculatus</name>
    <name type="common">Swimming crab</name>
    <name type="synonym">Neptunus trituberculatus</name>
    <dbReference type="NCBI Taxonomy" id="210409"/>
    <lineage>
        <taxon>Eukaryota</taxon>
        <taxon>Metazoa</taxon>
        <taxon>Ecdysozoa</taxon>
        <taxon>Arthropoda</taxon>
        <taxon>Crustacea</taxon>
        <taxon>Multicrustacea</taxon>
        <taxon>Malacostraca</taxon>
        <taxon>Eumalacostraca</taxon>
        <taxon>Eucarida</taxon>
        <taxon>Decapoda</taxon>
        <taxon>Pleocyemata</taxon>
        <taxon>Brachyura</taxon>
        <taxon>Eubrachyura</taxon>
        <taxon>Portunoidea</taxon>
        <taxon>Portunidae</taxon>
        <taxon>Portuninae</taxon>
        <taxon>Portunus</taxon>
    </lineage>
</organism>
<feature type="region of interest" description="Disordered" evidence="2">
    <location>
        <begin position="1"/>
        <end position="20"/>
    </location>
</feature>
<reference evidence="3 4" key="1">
    <citation type="submission" date="2019-05" db="EMBL/GenBank/DDBJ databases">
        <title>Another draft genome of Portunus trituberculatus and its Hox gene families provides insights of decapod evolution.</title>
        <authorList>
            <person name="Jeong J.-H."/>
            <person name="Song I."/>
            <person name="Kim S."/>
            <person name="Choi T."/>
            <person name="Kim D."/>
            <person name="Ryu S."/>
            <person name="Kim W."/>
        </authorList>
    </citation>
    <scope>NUCLEOTIDE SEQUENCE [LARGE SCALE GENOMIC DNA]</scope>
    <source>
        <tissue evidence="3">Muscle</tissue>
    </source>
</reference>
<keyword evidence="1" id="KW-1015">Disulfide bond</keyword>
<evidence type="ECO:0000256" key="2">
    <source>
        <dbReference type="SAM" id="MobiDB-lite"/>
    </source>
</evidence>
<evidence type="ECO:0000313" key="3">
    <source>
        <dbReference type="EMBL" id="MPD04804.1"/>
    </source>
</evidence>
<evidence type="ECO:0000313" key="4">
    <source>
        <dbReference type="Proteomes" id="UP000324222"/>
    </source>
</evidence>
<keyword evidence="4" id="KW-1185">Reference proteome</keyword>
<dbReference type="AlphaFoldDB" id="A0A5B7KDH9"/>
<dbReference type="InterPro" id="IPR036055">
    <property type="entry name" value="LDL_receptor-like_sf"/>
</dbReference>
<dbReference type="Proteomes" id="UP000324222">
    <property type="component" value="Unassembled WGS sequence"/>
</dbReference>
<comment type="caution">
    <text evidence="3">The sequence shown here is derived from an EMBL/GenBank/DDBJ whole genome shotgun (WGS) entry which is preliminary data.</text>
</comment>
<gene>
    <name evidence="3" type="ORF">E2C01_100513</name>
</gene>
<evidence type="ECO:0000256" key="1">
    <source>
        <dbReference type="ARBA" id="ARBA00023157"/>
    </source>
</evidence>
<proteinExistence type="predicted"/>
<dbReference type="Gene3D" id="4.10.400.10">
    <property type="entry name" value="Low-density Lipoprotein Receptor"/>
    <property type="match status" value="1"/>
</dbReference>